<feature type="region of interest" description="Disordered" evidence="1">
    <location>
        <begin position="98"/>
        <end position="117"/>
    </location>
</feature>
<dbReference type="CDD" id="cd00167">
    <property type="entry name" value="SANT"/>
    <property type="match status" value="1"/>
</dbReference>
<gene>
    <name evidence="3" type="ORF">BC936DRAFT_143190</name>
</gene>
<dbReference type="Gene3D" id="1.10.10.60">
    <property type="entry name" value="Homeodomain-like"/>
    <property type="match status" value="1"/>
</dbReference>
<dbReference type="AlphaFoldDB" id="A0A432ZZF1"/>
<dbReference type="InterPro" id="IPR001005">
    <property type="entry name" value="SANT/Myb"/>
</dbReference>
<organism evidence="3 4">
    <name type="scientific">Jimgerdemannia flammicorona</name>
    <dbReference type="NCBI Taxonomy" id="994334"/>
    <lineage>
        <taxon>Eukaryota</taxon>
        <taxon>Fungi</taxon>
        <taxon>Fungi incertae sedis</taxon>
        <taxon>Mucoromycota</taxon>
        <taxon>Mucoromycotina</taxon>
        <taxon>Endogonomycetes</taxon>
        <taxon>Endogonales</taxon>
        <taxon>Endogonaceae</taxon>
        <taxon>Jimgerdemannia</taxon>
    </lineage>
</organism>
<comment type="caution">
    <text evidence="3">The sequence shown here is derived from an EMBL/GenBank/DDBJ whole genome shotgun (WGS) entry which is preliminary data.</text>
</comment>
<proteinExistence type="predicted"/>
<dbReference type="SUPFAM" id="SSF46689">
    <property type="entry name" value="Homeodomain-like"/>
    <property type="match status" value="1"/>
</dbReference>
<evidence type="ECO:0000313" key="3">
    <source>
        <dbReference type="EMBL" id="RUO95806.1"/>
    </source>
</evidence>
<accession>A0A432ZZF1</accession>
<evidence type="ECO:0000259" key="2">
    <source>
        <dbReference type="Pfam" id="PF00249"/>
    </source>
</evidence>
<evidence type="ECO:0000256" key="1">
    <source>
        <dbReference type="SAM" id="MobiDB-lite"/>
    </source>
</evidence>
<name>A0A432ZZF1_9FUNG</name>
<evidence type="ECO:0000313" key="4">
    <source>
        <dbReference type="Proteomes" id="UP000268093"/>
    </source>
</evidence>
<sequence>MSDRIGKPSLRKLGHGTDDNVGIIRFTKEDDKAILDAFERHPNDWEVIASEVSKATGIQRSSRQCVSLQQGVESKAEDKILNDAYNCYGPRYSMIARQPRRASGQGARNDVDKTECY</sequence>
<keyword evidence="4" id="KW-1185">Reference proteome</keyword>
<feature type="domain" description="Myb-like" evidence="2">
    <location>
        <begin position="25"/>
        <end position="66"/>
    </location>
</feature>
<dbReference type="Pfam" id="PF00249">
    <property type="entry name" value="Myb_DNA-binding"/>
    <property type="match status" value="1"/>
</dbReference>
<protein>
    <recommendedName>
        <fullName evidence="2">Myb-like domain-containing protein</fullName>
    </recommendedName>
</protein>
<dbReference type="OrthoDB" id="2143914at2759"/>
<reference evidence="3 4" key="1">
    <citation type="journal article" date="2018" name="New Phytol.">
        <title>Phylogenomics of Endogonaceae and evolution of mycorrhizas within Mucoromycota.</title>
        <authorList>
            <person name="Chang Y."/>
            <person name="Desiro A."/>
            <person name="Na H."/>
            <person name="Sandor L."/>
            <person name="Lipzen A."/>
            <person name="Clum A."/>
            <person name="Barry K."/>
            <person name="Grigoriev I.V."/>
            <person name="Martin F.M."/>
            <person name="Stajich J.E."/>
            <person name="Smith M.E."/>
            <person name="Bonito G."/>
            <person name="Spatafora J.W."/>
        </authorList>
    </citation>
    <scope>NUCLEOTIDE SEQUENCE [LARGE SCALE GENOMIC DNA]</scope>
    <source>
        <strain evidence="3 4">GMNB39</strain>
    </source>
</reference>
<dbReference type="InterPro" id="IPR009057">
    <property type="entry name" value="Homeodomain-like_sf"/>
</dbReference>
<dbReference type="EMBL" id="RBNI01025708">
    <property type="protein sequence ID" value="RUO95806.1"/>
    <property type="molecule type" value="Genomic_DNA"/>
</dbReference>
<dbReference type="Proteomes" id="UP000268093">
    <property type="component" value="Unassembled WGS sequence"/>
</dbReference>